<proteinExistence type="predicted"/>
<sequence length="156" mass="17758">MEIVETKKITFKQRPLAVSINYRIHSKIVLILLILKLNSRGSKASPLKIHFFVWALRNPQNQSRVRDLITSRFSSYIEFWGLEPALTRALEYATSEGLITIEKASYSIAEKGEQFLKLIQNDPQILPSEKAFLIAIGKGISDDKLKKIATWAQKDA</sequence>
<dbReference type="Proteomes" id="UP000501128">
    <property type="component" value="Chromosome"/>
</dbReference>
<protein>
    <submittedName>
        <fullName evidence="1">Uncharacterized protein</fullName>
    </submittedName>
</protein>
<gene>
    <name evidence="1" type="ORF">HH216_15080</name>
</gene>
<dbReference type="AlphaFoldDB" id="A0A7L5DPT2"/>
<accession>A0A7L5DPT2</accession>
<evidence type="ECO:0000313" key="1">
    <source>
        <dbReference type="EMBL" id="QJD79592.1"/>
    </source>
</evidence>
<keyword evidence="2" id="KW-1185">Reference proteome</keyword>
<organism evidence="1 2">
    <name type="scientific">Spirosoma rhododendri</name>
    <dbReference type="NCBI Taxonomy" id="2728024"/>
    <lineage>
        <taxon>Bacteria</taxon>
        <taxon>Pseudomonadati</taxon>
        <taxon>Bacteroidota</taxon>
        <taxon>Cytophagia</taxon>
        <taxon>Cytophagales</taxon>
        <taxon>Cytophagaceae</taxon>
        <taxon>Spirosoma</taxon>
    </lineage>
</organism>
<dbReference type="EMBL" id="CP051677">
    <property type="protein sequence ID" value="QJD79592.1"/>
    <property type="molecule type" value="Genomic_DNA"/>
</dbReference>
<evidence type="ECO:0000313" key="2">
    <source>
        <dbReference type="Proteomes" id="UP000501128"/>
    </source>
</evidence>
<dbReference type="KEGG" id="srho:HH216_15080"/>
<name>A0A7L5DPT2_9BACT</name>
<reference evidence="1 2" key="1">
    <citation type="submission" date="2020-04" db="EMBL/GenBank/DDBJ databases">
        <title>Genome sequencing of novel species.</title>
        <authorList>
            <person name="Heo J."/>
            <person name="Kim S.-J."/>
            <person name="Kim J.-S."/>
            <person name="Hong S.-B."/>
            <person name="Kwon S.-W."/>
        </authorList>
    </citation>
    <scope>NUCLEOTIDE SEQUENCE [LARGE SCALE GENOMIC DNA]</scope>
    <source>
        <strain evidence="1 2">CJU-R4</strain>
    </source>
</reference>
<dbReference type="RefSeq" id="WP_169551556.1">
    <property type="nucleotide sequence ID" value="NZ_CP051677.1"/>
</dbReference>